<reference evidence="1 2" key="1">
    <citation type="journal article" date="2019" name="Emerg. Microbes Infect.">
        <title>Comprehensive subspecies identification of 175 nontuberculous mycobacteria species based on 7547 genomic profiles.</title>
        <authorList>
            <person name="Matsumoto Y."/>
            <person name="Kinjo T."/>
            <person name="Motooka D."/>
            <person name="Nabeya D."/>
            <person name="Jung N."/>
            <person name="Uechi K."/>
            <person name="Horii T."/>
            <person name="Iida T."/>
            <person name="Fujita J."/>
            <person name="Nakamura S."/>
        </authorList>
    </citation>
    <scope>NUCLEOTIDE SEQUENCE [LARGE SCALE GENOMIC DNA]</scope>
    <source>
        <strain evidence="1 2">JCM 30726</strain>
    </source>
</reference>
<proteinExistence type="predicted"/>
<accession>A0A7I9Z6P3</accession>
<keyword evidence="2" id="KW-1185">Reference proteome</keyword>
<dbReference type="EMBL" id="BLLA01000001">
    <property type="protein sequence ID" value="GFG96556.1"/>
    <property type="molecule type" value="Genomic_DNA"/>
</dbReference>
<evidence type="ECO:0000313" key="1">
    <source>
        <dbReference type="EMBL" id="GFG96556.1"/>
    </source>
</evidence>
<gene>
    <name evidence="1" type="ORF">MTIM_24350</name>
</gene>
<comment type="caution">
    <text evidence="1">The sequence shown here is derived from an EMBL/GenBank/DDBJ whole genome shotgun (WGS) entry which is preliminary data.</text>
</comment>
<dbReference type="AlphaFoldDB" id="A0A7I9Z6P3"/>
<name>A0A7I9Z6P3_9MYCO</name>
<sequence length="71" mass="7576">MGGLVPIGKTSWPIECIGTARRVRRYRVRPRDAPLTRAKMPKHHDSGAAPVATIEGLDSAIWPGASVKGGT</sequence>
<evidence type="ECO:0000313" key="2">
    <source>
        <dbReference type="Proteomes" id="UP000465301"/>
    </source>
</evidence>
<dbReference type="Proteomes" id="UP000465301">
    <property type="component" value="Unassembled WGS sequence"/>
</dbReference>
<organism evidence="1 2">
    <name type="scientific">Mycobacterium timonense</name>
    <dbReference type="NCBI Taxonomy" id="701043"/>
    <lineage>
        <taxon>Bacteria</taxon>
        <taxon>Bacillati</taxon>
        <taxon>Actinomycetota</taxon>
        <taxon>Actinomycetes</taxon>
        <taxon>Mycobacteriales</taxon>
        <taxon>Mycobacteriaceae</taxon>
        <taxon>Mycobacterium</taxon>
        <taxon>Mycobacterium avium complex (MAC)</taxon>
    </lineage>
</organism>
<protein>
    <submittedName>
        <fullName evidence="1">Uncharacterized protein</fullName>
    </submittedName>
</protein>